<gene>
    <name evidence="3" type="ORF">GCM10010251_90610</name>
</gene>
<evidence type="ECO:0000256" key="2">
    <source>
        <dbReference type="SAM" id="Phobius"/>
    </source>
</evidence>
<name>A0A918FNG2_9ACTN</name>
<sequence>MARRPRGPTDPGRTAPHPGCETGRMPVLDPNPQNGQKKMLMVFGSFFLIFVIIAVIATIASP</sequence>
<dbReference type="InterPro" id="IPR049750">
    <property type="entry name" value="SGM_5486-like-assoc"/>
</dbReference>
<dbReference type="NCBIfam" id="NF040912">
    <property type="entry name" value="SGM_5486_fam"/>
    <property type="match status" value="1"/>
</dbReference>
<keyword evidence="2" id="KW-1133">Transmembrane helix</keyword>
<reference evidence="3" key="2">
    <citation type="submission" date="2020-09" db="EMBL/GenBank/DDBJ databases">
        <authorList>
            <person name="Sun Q."/>
            <person name="Ohkuma M."/>
        </authorList>
    </citation>
    <scope>NUCLEOTIDE SEQUENCE</scope>
    <source>
        <strain evidence="3">JCM 4346</strain>
    </source>
</reference>
<dbReference type="AlphaFoldDB" id="A0A918FNG2"/>
<protein>
    <submittedName>
        <fullName evidence="3">Uncharacterized protein</fullName>
    </submittedName>
</protein>
<accession>A0A918FNG2</accession>
<feature type="transmembrane region" description="Helical" evidence="2">
    <location>
        <begin position="40"/>
        <end position="60"/>
    </location>
</feature>
<keyword evidence="2" id="KW-0812">Transmembrane</keyword>
<evidence type="ECO:0000313" key="4">
    <source>
        <dbReference type="Proteomes" id="UP000658320"/>
    </source>
</evidence>
<reference evidence="3" key="1">
    <citation type="journal article" date="2014" name="Int. J. Syst. Evol. Microbiol.">
        <title>Complete genome sequence of Corynebacterium casei LMG S-19264T (=DSM 44701T), isolated from a smear-ripened cheese.</title>
        <authorList>
            <consortium name="US DOE Joint Genome Institute (JGI-PGF)"/>
            <person name="Walter F."/>
            <person name="Albersmeier A."/>
            <person name="Kalinowski J."/>
            <person name="Ruckert C."/>
        </authorList>
    </citation>
    <scope>NUCLEOTIDE SEQUENCE</scope>
    <source>
        <strain evidence="3">JCM 4346</strain>
    </source>
</reference>
<organism evidence="3 4">
    <name type="scientific">Streptomyces aurantiogriseus</name>
    <dbReference type="NCBI Taxonomy" id="66870"/>
    <lineage>
        <taxon>Bacteria</taxon>
        <taxon>Bacillati</taxon>
        <taxon>Actinomycetota</taxon>
        <taxon>Actinomycetes</taxon>
        <taxon>Kitasatosporales</taxon>
        <taxon>Streptomycetaceae</taxon>
        <taxon>Streptomyces</taxon>
    </lineage>
</organism>
<keyword evidence="2" id="KW-0472">Membrane</keyword>
<evidence type="ECO:0000256" key="1">
    <source>
        <dbReference type="SAM" id="MobiDB-lite"/>
    </source>
</evidence>
<proteinExistence type="predicted"/>
<comment type="caution">
    <text evidence="3">The sequence shown here is derived from an EMBL/GenBank/DDBJ whole genome shotgun (WGS) entry which is preliminary data.</text>
</comment>
<dbReference type="Proteomes" id="UP000658320">
    <property type="component" value="Unassembled WGS sequence"/>
</dbReference>
<dbReference type="EMBL" id="BMSX01000038">
    <property type="protein sequence ID" value="GGR59757.1"/>
    <property type="molecule type" value="Genomic_DNA"/>
</dbReference>
<feature type="region of interest" description="Disordered" evidence="1">
    <location>
        <begin position="1"/>
        <end position="32"/>
    </location>
</feature>
<keyword evidence="4" id="KW-1185">Reference proteome</keyword>
<evidence type="ECO:0000313" key="3">
    <source>
        <dbReference type="EMBL" id="GGR59757.1"/>
    </source>
</evidence>